<dbReference type="InterPro" id="IPR036610">
    <property type="entry name" value="PEBP-like_sf"/>
</dbReference>
<dbReference type="SUPFAM" id="SSF49777">
    <property type="entry name" value="PEBP-like"/>
    <property type="match status" value="1"/>
</dbReference>
<gene>
    <name evidence="1" type="ORF">PEVE_00011776</name>
</gene>
<reference evidence="1 2" key="1">
    <citation type="submission" date="2022-05" db="EMBL/GenBank/DDBJ databases">
        <authorList>
            <consortium name="Genoscope - CEA"/>
            <person name="William W."/>
        </authorList>
    </citation>
    <scope>NUCLEOTIDE SEQUENCE [LARGE SCALE GENOMIC DNA]</scope>
</reference>
<evidence type="ECO:0008006" key="3">
    <source>
        <dbReference type="Google" id="ProtNLM"/>
    </source>
</evidence>
<dbReference type="InterPro" id="IPR008914">
    <property type="entry name" value="PEBP"/>
</dbReference>
<dbReference type="EMBL" id="CALNXI010001858">
    <property type="protein sequence ID" value="CAH3178463.1"/>
    <property type="molecule type" value="Genomic_DNA"/>
</dbReference>
<accession>A0ABN8RHQ2</accession>
<dbReference type="PANTHER" id="PTHR11362">
    <property type="entry name" value="PHOSPHATIDYLETHANOLAMINE-BINDING PROTEIN"/>
    <property type="match status" value="1"/>
</dbReference>
<keyword evidence="2" id="KW-1185">Reference proteome</keyword>
<proteinExistence type="predicted"/>
<comment type="caution">
    <text evidence="1">The sequence shown here is derived from an EMBL/GenBank/DDBJ whole genome shotgun (WGS) entry which is preliminary data.</text>
</comment>
<organism evidence="1 2">
    <name type="scientific">Porites evermanni</name>
    <dbReference type="NCBI Taxonomy" id="104178"/>
    <lineage>
        <taxon>Eukaryota</taxon>
        <taxon>Metazoa</taxon>
        <taxon>Cnidaria</taxon>
        <taxon>Anthozoa</taxon>
        <taxon>Hexacorallia</taxon>
        <taxon>Scleractinia</taxon>
        <taxon>Fungiina</taxon>
        <taxon>Poritidae</taxon>
        <taxon>Porites</taxon>
    </lineage>
</organism>
<dbReference type="Pfam" id="PF01161">
    <property type="entry name" value="PBP"/>
    <property type="match status" value="1"/>
</dbReference>
<dbReference type="InterPro" id="IPR035810">
    <property type="entry name" value="PEBP_euk"/>
</dbReference>
<dbReference type="CDD" id="cd00866">
    <property type="entry name" value="PEBP_euk"/>
    <property type="match status" value="1"/>
</dbReference>
<dbReference type="Proteomes" id="UP001159427">
    <property type="component" value="Unassembled WGS sequence"/>
</dbReference>
<dbReference type="Gene3D" id="3.90.280.10">
    <property type="entry name" value="PEBP-like"/>
    <property type="match status" value="1"/>
</dbReference>
<dbReference type="PANTHER" id="PTHR11362:SF82">
    <property type="entry name" value="PHOSPHATIDYLETHANOLAMINE-BINDING PROTEIN 4"/>
    <property type="match status" value="1"/>
</dbReference>
<protein>
    <recommendedName>
        <fullName evidence="3">Phosphatidylethanolamine-binding protein</fullName>
    </recommendedName>
</protein>
<evidence type="ECO:0000313" key="1">
    <source>
        <dbReference type="EMBL" id="CAH3178463.1"/>
    </source>
</evidence>
<name>A0ABN8RHQ2_9CNID</name>
<sequence>MFIFSLVFVPTYTLRLLEDSHSNSQDLCEDFRYDGVELPIAEVIIGEKTFNSRNCGEMVPIDEVNKDIPVVKFSQDNETLYLVAMLDPDTPSFRNPHCRHWVHFIFGNVKGKYLAYGKIRGGNIYGEYNPPNPQPGQGIHRFYFFVFKQKVRLVNRIQITNRCGFNIDGFMEDFDLQPVAMNMFRSEFQNIVLISDMMVID</sequence>
<evidence type="ECO:0000313" key="2">
    <source>
        <dbReference type="Proteomes" id="UP001159427"/>
    </source>
</evidence>